<evidence type="ECO:0000313" key="6">
    <source>
        <dbReference type="Proteomes" id="UP000216752"/>
    </source>
</evidence>
<evidence type="ECO:0000256" key="2">
    <source>
        <dbReference type="ARBA" id="ARBA00022801"/>
    </source>
</evidence>
<dbReference type="InterPro" id="IPR029000">
    <property type="entry name" value="Cyclophilin-like_dom_sf"/>
</dbReference>
<dbReference type="PANTHER" id="PTHR34698">
    <property type="entry name" value="5-OXOPROLINASE SUBUNIT B"/>
    <property type="match status" value="1"/>
</dbReference>
<protein>
    <submittedName>
        <fullName evidence="5">5-oxoprolinase subunit B</fullName>
        <ecNumber evidence="5">3.5.2.9</ecNumber>
    </submittedName>
</protein>
<dbReference type="SUPFAM" id="SSF50891">
    <property type="entry name" value="Cyclophilin-like"/>
    <property type="match status" value="1"/>
</dbReference>
<evidence type="ECO:0000256" key="3">
    <source>
        <dbReference type="ARBA" id="ARBA00022840"/>
    </source>
</evidence>
<keyword evidence="3" id="KW-0067">ATP-binding</keyword>
<dbReference type="RefSeq" id="WP_094606528.1">
    <property type="nucleotide sequence ID" value="NZ_CP155573.1"/>
</dbReference>
<dbReference type="InterPro" id="IPR003833">
    <property type="entry name" value="CT_C_D"/>
</dbReference>
<gene>
    <name evidence="5" type="primary">pxpB_4</name>
    <name evidence="5" type="ORF">SPSIL_057180</name>
</gene>
<reference evidence="5" key="1">
    <citation type="submission" date="2024-05" db="EMBL/GenBank/DDBJ databases">
        <title>Isolation and characterization of Sporomusa carbonis sp. nov., a carboxydotrophic hydrogenogen in the genus of Sporomusa isolated from a charcoal burning pile.</title>
        <authorList>
            <person name="Boeer T."/>
            <person name="Rosenbaum F."/>
            <person name="Eysell L."/>
            <person name="Mueller V."/>
            <person name="Daniel R."/>
            <person name="Poehlein A."/>
        </authorList>
    </citation>
    <scope>NUCLEOTIDE SEQUENCE [LARGE SCALE GENOMIC DNA]</scope>
    <source>
        <strain evidence="5">DSM 10669</strain>
    </source>
</reference>
<keyword evidence="6" id="KW-1185">Reference proteome</keyword>
<dbReference type="SMART" id="SM00796">
    <property type="entry name" value="AHS1"/>
    <property type="match status" value="1"/>
</dbReference>
<evidence type="ECO:0000256" key="1">
    <source>
        <dbReference type="ARBA" id="ARBA00022741"/>
    </source>
</evidence>
<organism evidence="5 6">
    <name type="scientific">Sporomusa silvacetica DSM 10669</name>
    <dbReference type="NCBI Taxonomy" id="1123289"/>
    <lineage>
        <taxon>Bacteria</taxon>
        <taxon>Bacillati</taxon>
        <taxon>Bacillota</taxon>
        <taxon>Negativicutes</taxon>
        <taxon>Selenomonadales</taxon>
        <taxon>Sporomusaceae</taxon>
        <taxon>Sporomusa</taxon>
    </lineage>
</organism>
<dbReference type="InterPro" id="IPR010016">
    <property type="entry name" value="PxpB"/>
</dbReference>
<dbReference type="NCBIfam" id="TIGR00370">
    <property type="entry name" value="5-oxoprolinase subunit PxpB"/>
    <property type="match status" value="1"/>
</dbReference>
<dbReference type="Gene3D" id="2.40.100.10">
    <property type="entry name" value="Cyclophilin-like"/>
    <property type="match status" value="1"/>
</dbReference>
<evidence type="ECO:0000259" key="4">
    <source>
        <dbReference type="SMART" id="SM00796"/>
    </source>
</evidence>
<proteinExistence type="predicted"/>
<name>A0ABZ3IUX2_9FIRM</name>
<dbReference type="Pfam" id="PF02682">
    <property type="entry name" value="CT_C_D"/>
    <property type="match status" value="1"/>
</dbReference>
<dbReference type="EC" id="3.5.2.9" evidence="5"/>
<keyword evidence="2 5" id="KW-0378">Hydrolase</keyword>
<dbReference type="PANTHER" id="PTHR34698:SF2">
    <property type="entry name" value="5-OXOPROLINASE SUBUNIT B"/>
    <property type="match status" value="1"/>
</dbReference>
<dbReference type="Proteomes" id="UP000216752">
    <property type="component" value="Chromosome"/>
</dbReference>
<sequence length="248" mass="27064">MNGVEVFHAGEQGLVVEFGKDVNQTINSKVHKLAKGLIAKANKAIFEIVPTYRSLLIYFDPLSMTRAELITKIEKLLISENQALQSGEEKEAANIVHIPVCYQGEFAPDLEFVAEYNGISADEVVDIHSSTPYLVYMLGFTPGFPYLGGMSPKIAAPRLDKPRVQIPAGSVGIAGSQTGFYPIESPGGWRLIGRTPIKAFNPAVANPFLFAAGDYLQFKPISVDEFRQIGKQVDAGTYSPEVTELQRG</sequence>
<keyword evidence="1" id="KW-0547">Nucleotide-binding</keyword>
<dbReference type="EMBL" id="CP155573">
    <property type="protein sequence ID" value="XFO69484.1"/>
    <property type="molecule type" value="Genomic_DNA"/>
</dbReference>
<feature type="domain" description="Carboxyltransferase" evidence="4">
    <location>
        <begin position="4"/>
        <end position="210"/>
    </location>
</feature>
<dbReference type="SUPFAM" id="SSF160467">
    <property type="entry name" value="PH0987 N-terminal domain-like"/>
    <property type="match status" value="1"/>
</dbReference>
<evidence type="ECO:0000313" key="5">
    <source>
        <dbReference type="EMBL" id="XFO69484.1"/>
    </source>
</evidence>
<dbReference type="GO" id="GO:0017168">
    <property type="term" value="F:5-oxoprolinase (ATP-hydrolyzing) activity"/>
    <property type="evidence" value="ECO:0007669"/>
    <property type="project" value="UniProtKB-EC"/>
</dbReference>
<accession>A0ABZ3IUX2</accession>
<dbReference type="Gene3D" id="3.30.1360.40">
    <property type="match status" value="1"/>
</dbReference>